<dbReference type="EMBL" id="LCOK01000033">
    <property type="protein sequence ID" value="KKU76091.1"/>
    <property type="molecule type" value="Genomic_DNA"/>
</dbReference>
<feature type="region of interest" description="Disordered" evidence="1">
    <location>
        <begin position="88"/>
        <end position="115"/>
    </location>
</feature>
<protein>
    <submittedName>
        <fullName evidence="3">Uncharacterized protein</fullName>
    </submittedName>
</protein>
<dbReference type="Proteomes" id="UP000034682">
    <property type="component" value="Unassembled WGS sequence"/>
</dbReference>
<organism evidence="3 4">
    <name type="scientific">Candidatus Giovannonibacteria bacterium GW2011_GWB1_47_6b</name>
    <dbReference type="NCBI Taxonomy" id="1618655"/>
    <lineage>
        <taxon>Bacteria</taxon>
        <taxon>Candidatus Giovannoniibacteriota</taxon>
    </lineage>
</organism>
<comment type="caution">
    <text evidence="3">The sequence shown here is derived from an EMBL/GenBank/DDBJ whole genome shotgun (WGS) entry which is preliminary data.</text>
</comment>
<evidence type="ECO:0000313" key="3">
    <source>
        <dbReference type="EMBL" id="KKU76091.1"/>
    </source>
</evidence>
<sequence>MYNFVLQILMFSSLGLVIYLFARAVPRVGEAEAPRGSGFFDKLMAKLPMAKIDKSLDSFFAKFLRKLRVVIMKLDNFINHRLGKLKKKEEKSYSATQNEPTPTGSEEAPPPSNSA</sequence>
<proteinExistence type="predicted"/>
<feature type="transmembrane region" description="Helical" evidence="2">
    <location>
        <begin position="6"/>
        <end position="25"/>
    </location>
</feature>
<evidence type="ECO:0000256" key="2">
    <source>
        <dbReference type="SAM" id="Phobius"/>
    </source>
</evidence>
<evidence type="ECO:0000313" key="4">
    <source>
        <dbReference type="Proteomes" id="UP000034682"/>
    </source>
</evidence>
<name>A0A0G1T2S6_9BACT</name>
<reference evidence="3 4" key="1">
    <citation type="journal article" date="2015" name="Nature">
        <title>rRNA introns, odd ribosomes, and small enigmatic genomes across a large radiation of phyla.</title>
        <authorList>
            <person name="Brown C.T."/>
            <person name="Hug L.A."/>
            <person name="Thomas B.C."/>
            <person name="Sharon I."/>
            <person name="Castelle C.J."/>
            <person name="Singh A."/>
            <person name="Wilkins M.J."/>
            <person name="Williams K.H."/>
            <person name="Banfield J.F."/>
        </authorList>
    </citation>
    <scope>NUCLEOTIDE SEQUENCE [LARGE SCALE GENOMIC DNA]</scope>
</reference>
<keyword evidence="2" id="KW-1133">Transmembrane helix</keyword>
<keyword evidence="2" id="KW-0812">Transmembrane</keyword>
<evidence type="ECO:0000256" key="1">
    <source>
        <dbReference type="SAM" id="MobiDB-lite"/>
    </source>
</evidence>
<keyword evidence="2" id="KW-0472">Membrane</keyword>
<dbReference type="AlphaFoldDB" id="A0A0G1T2S6"/>
<gene>
    <name evidence="3" type="ORF">UY02_C0033G0018</name>
</gene>
<feature type="compositionally biased region" description="Polar residues" evidence="1">
    <location>
        <begin position="93"/>
        <end position="104"/>
    </location>
</feature>
<accession>A0A0G1T2S6</accession>